<keyword evidence="2" id="KW-1185">Reference proteome</keyword>
<protein>
    <submittedName>
        <fullName evidence="1">Uncharacterized protein</fullName>
    </submittedName>
</protein>
<dbReference type="Proteomes" id="UP001189429">
    <property type="component" value="Unassembled WGS sequence"/>
</dbReference>
<gene>
    <name evidence="1" type="ORF">PCOR1329_LOCUS12626</name>
</gene>
<evidence type="ECO:0000313" key="1">
    <source>
        <dbReference type="EMBL" id="CAK0806390.1"/>
    </source>
</evidence>
<reference evidence="1" key="1">
    <citation type="submission" date="2023-10" db="EMBL/GenBank/DDBJ databases">
        <authorList>
            <person name="Chen Y."/>
            <person name="Shah S."/>
            <person name="Dougan E. K."/>
            <person name="Thang M."/>
            <person name="Chan C."/>
        </authorList>
    </citation>
    <scope>NUCLEOTIDE SEQUENCE [LARGE SCALE GENOMIC DNA]</scope>
</reference>
<accession>A0ABN9QK01</accession>
<proteinExistence type="predicted"/>
<dbReference type="EMBL" id="CAUYUJ010003697">
    <property type="protein sequence ID" value="CAK0806390.1"/>
    <property type="molecule type" value="Genomic_DNA"/>
</dbReference>
<organism evidence="1 2">
    <name type="scientific">Prorocentrum cordatum</name>
    <dbReference type="NCBI Taxonomy" id="2364126"/>
    <lineage>
        <taxon>Eukaryota</taxon>
        <taxon>Sar</taxon>
        <taxon>Alveolata</taxon>
        <taxon>Dinophyceae</taxon>
        <taxon>Prorocentrales</taxon>
        <taxon>Prorocentraceae</taxon>
        <taxon>Prorocentrum</taxon>
    </lineage>
</organism>
<name>A0ABN9QK01_9DINO</name>
<sequence length="131" mass="13908">MPLPACSLARRRWRWFRGSAGNPSYILSTMNASNVLGVRGFFDGGPSSGGCGGGSVLDLCILPTLPFHLSHLDGPASPNGFWWCSVAPEAFRLPPSCTVTQAELLAAKHLLKGVAAVLQALGLFRTICVRL</sequence>
<comment type="caution">
    <text evidence="1">The sequence shown here is derived from an EMBL/GenBank/DDBJ whole genome shotgun (WGS) entry which is preliminary data.</text>
</comment>
<evidence type="ECO:0000313" key="2">
    <source>
        <dbReference type="Proteomes" id="UP001189429"/>
    </source>
</evidence>